<dbReference type="PRINTS" id="PR00080">
    <property type="entry name" value="SDRFAMILY"/>
</dbReference>
<dbReference type="GO" id="GO:0016616">
    <property type="term" value="F:oxidoreductase activity, acting on the CH-OH group of donors, NAD or NADP as acceptor"/>
    <property type="evidence" value="ECO:0007669"/>
    <property type="project" value="TreeGrafter"/>
</dbReference>
<dbReference type="PANTHER" id="PTHR42760:SF133">
    <property type="entry name" value="3-OXOACYL-[ACYL-CARRIER-PROTEIN] REDUCTASE"/>
    <property type="match status" value="1"/>
</dbReference>
<organism evidence="4 5">
    <name type="scientific">Kibdelosporangium phytohabitans</name>
    <dbReference type="NCBI Taxonomy" id="860235"/>
    <lineage>
        <taxon>Bacteria</taxon>
        <taxon>Bacillati</taxon>
        <taxon>Actinomycetota</taxon>
        <taxon>Actinomycetes</taxon>
        <taxon>Pseudonocardiales</taxon>
        <taxon>Pseudonocardiaceae</taxon>
        <taxon>Kibdelosporangium</taxon>
    </lineage>
</organism>
<name>A0A0N9I2H5_9PSEU</name>
<feature type="domain" description="Ketoreductase" evidence="3">
    <location>
        <begin position="7"/>
        <end position="178"/>
    </location>
</feature>
<dbReference type="InterPro" id="IPR036291">
    <property type="entry name" value="NAD(P)-bd_dom_sf"/>
</dbReference>
<proteinExistence type="inferred from homology"/>
<dbReference type="PRINTS" id="PR00081">
    <property type="entry name" value="GDHRDH"/>
</dbReference>
<evidence type="ECO:0000313" key="5">
    <source>
        <dbReference type="Proteomes" id="UP000063699"/>
    </source>
</evidence>
<dbReference type="FunFam" id="3.40.50.720:FF:000084">
    <property type="entry name" value="Short-chain dehydrogenase reductase"/>
    <property type="match status" value="1"/>
</dbReference>
<keyword evidence="5" id="KW-1185">Reference proteome</keyword>
<dbReference type="InterPro" id="IPR002347">
    <property type="entry name" value="SDR_fam"/>
</dbReference>
<evidence type="ECO:0000256" key="2">
    <source>
        <dbReference type="ARBA" id="ARBA00023002"/>
    </source>
</evidence>
<dbReference type="OrthoDB" id="20590at2"/>
<dbReference type="SMART" id="SM00822">
    <property type="entry name" value="PKS_KR"/>
    <property type="match status" value="1"/>
</dbReference>
<dbReference type="PROSITE" id="PS00061">
    <property type="entry name" value="ADH_SHORT"/>
    <property type="match status" value="1"/>
</dbReference>
<dbReference type="STRING" id="860235.AOZ06_28080"/>
<dbReference type="PANTHER" id="PTHR42760">
    <property type="entry name" value="SHORT-CHAIN DEHYDROGENASES/REDUCTASES FAMILY MEMBER"/>
    <property type="match status" value="1"/>
</dbReference>
<dbReference type="Pfam" id="PF13561">
    <property type="entry name" value="adh_short_C2"/>
    <property type="match status" value="1"/>
</dbReference>
<protein>
    <submittedName>
        <fullName evidence="4">3-oxoacyl-ACP reductase</fullName>
    </submittedName>
</protein>
<reference evidence="4" key="1">
    <citation type="submission" date="2015-07" db="EMBL/GenBank/DDBJ databases">
        <title>Genome sequencing of Kibdelosporangium phytohabitans.</title>
        <authorList>
            <person name="Qin S."/>
            <person name="Xing K."/>
        </authorList>
    </citation>
    <scope>NUCLEOTIDE SEQUENCE [LARGE SCALE GENOMIC DNA]</scope>
    <source>
        <strain evidence="4">KLBMP1111</strain>
    </source>
</reference>
<comment type="similarity">
    <text evidence="1">Belongs to the short-chain dehydrogenases/reductases (SDR) family.</text>
</comment>
<dbReference type="GO" id="GO:0006633">
    <property type="term" value="P:fatty acid biosynthetic process"/>
    <property type="evidence" value="ECO:0007669"/>
    <property type="project" value="TreeGrafter"/>
</dbReference>
<sequence>MSRFTGRVVVVTGGGSGIGAAVAHRFAAEGATVVVVGRTREKLDKTAASAPAGATVLARTADLTVPDEVDALISSVVTELGRLDVLVNNAGAPSLGTVETVTPDQWRAAMAINLDAVYLTSRASLRHLREAQGSIVNIGSMGGLAADYGTVAYNTAKGALVNLTRAMAADHAPEVRVNAVHPGFTLDTGMTAGVTPDMPLVRAYADRIPFGRVAEADEIAGVATFLAGPDARYVTGAQIPVDGGISATTGQPRLSDFFG</sequence>
<dbReference type="CDD" id="cd05233">
    <property type="entry name" value="SDR_c"/>
    <property type="match status" value="1"/>
</dbReference>
<evidence type="ECO:0000313" key="4">
    <source>
        <dbReference type="EMBL" id="ALG10235.1"/>
    </source>
</evidence>
<accession>A0A0N9I2H5</accession>
<keyword evidence="2" id="KW-0560">Oxidoreductase</keyword>
<dbReference type="InterPro" id="IPR057326">
    <property type="entry name" value="KR_dom"/>
</dbReference>
<dbReference type="NCBIfam" id="NF005559">
    <property type="entry name" value="PRK07231.1"/>
    <property type="match status" value="1"/>
</dbReference>
<dbReference type="SUPFAM" id="SSF51735">
    <property type="entry name" value="NAD(P)-binding Rossmann-fold domains"/>
    <property type="match status" value="1"/>
</dbReference>
<dbReference type="Proteomes" id="UP000063699">
    <property type="component" value="Chromosome"/>
</dbReference>
<evidence type="ECO:0000259" key="3">
    <source>
        <dbReference type="SMART" id="SM00822"/>
    </source>
</evidence>
<dbReference type="RefSeq" id="WP_054292138.1">
    <property type="nucleotide sequence ID" value="NZ_CP012752.1"/>
</dbReference>
<gene>
    <name evidence="4" type="ORF">AOZ06_28080</name>
</gene>
<dbReference type="KEGG" id="kphy:AOZ06_28080"/>
<dbReference type="InterPro" id="IPR020904">
    <property type="entry name" value="Sc_DH/Rdtase_CS"/>
</dbReference>
<dbReference type="GO" id="GO:0048038">
    <property type="term" value="F:quinone binding"/>
    <property type="evidence" value="ECO:0007669"/>
    <property type="project" value="TreeGrafter"/>
</dbReference>
<dbReference type="AlphaFoldDB" id="A0A0N9I2H5"/>
<evidence type="ECO:0000256" key="1">
    <source>
        <dbReference type="ARBA" id="ARBA00006484"/>
    </source>
</evidence>
<dbReference type="EMBL" id="CP012752">
    <property type="protein sequence ID" value="ALG10235.1"/>
    <property type="molecule type" value="Genomic_DNA"/>
</dbReference>
<dbReference type="Gene3D" id="3.40.50.720">
    <property type="entry name" value="NAD(P)-binding Rossmann-like Domain"/>
    <property type="match status" value="1"/>
</dbReference>